<dbReference type="EMBL" id="CAMAPE010000005">
    <property type="protein sequence ID" value="CAH9064912.1"/>
    <property type="molecule type" value="Genomic_DNA"/>
</dbReference>
<gene>
    <name evidence="1" type="ORF">CEURO_LOCUS2140</name>
</gene>
<dbReference type="Proteomes" id="UP001152484">
    <property type="component" value="Unassembled WGS sequence"/>
</dbReference>
<protein>
    <submittedName>
        <fullName evidence="1">Uncharacterized protein</fullName>
    </submittedName>
</protein>
<name>A0A9P0YKL0_CUSEU</name>
<accession>A0A9P0YKL0</accession>
<evidence type="ECO:0000313" key="2">
    <source>
        <dbReference type="Proteomes" id="UP001152484"/>
    </source>
</evidence>
<keyword evidence="2" id="KW-1185">Reference proteome</keyword>
<reference evidence="1" key="1">
    <citation type="submission" date="2022-07" db="EMBL/GenBank/DDBJ databases">
        <authorList>
            <person name="Macas J."/>
            <person name="Novak P."/>
            <person name="Neumann P."/>
        </authorList>
    </citation>
    <scope>NUCLEOTIDE SEQUENCE</scope>
</reference>
<sequence length="99" mass="11828">MRGRVVHMLLTLNKSFWDTSLLHHKIQHPLYYLRNSNQMVSYTHKSTIIMFRCATDKFSSNAFIPNSQKDYIVEETEVKYSCPEDEFHGRLLFSKEYSF</sequence>
<dbReference type="AlphaFoldDB" id="A0A9P0YKL0"/>
<organism evidence="1 2">
    <name type="scientific">Cuscuta europaea</name>
    <name type="common">European dodder</name>
    <dbReference type="NCBI Taxonomy" id="41803"/>
    <lineage>
        <taxon>Eukaryota</taxon>
        <taxon>Viridiplantae</taxon>
        <taxon>Streptophyta</taxon>
        <taxon>Embryophyta</taxon>
        <taxon>Tracheophyta</taxon>
        <taxon>Spermatophyta</taxon>
        <taxon>Magnoliopsida</taxon>
        <taxon>eudicotyledons</taxon>
        <taxon>Gunneridae</taxon>
        <taxon>Pentapetalae</taxon>
        <taxon>asterids</taxon>
        <taxon>lamiids</taxon>
        <taxon>Solanales</taxon>
        <taxon>Convolvulaceae</taxon>
        <taxon>Cuscuteae</taxon>
        <taxon>Cuscuta</taxon>
        <taxon>Cuscuta subgen. Cuscuta</taxon>
    </lineage>
</organism>
<evidence type="ECO:0000313" key="1">
    <source>
        <dbReference type="EMBL" id="CAH9064912.1"/>
    </source>
</evidence>
<comment type="caution">
    <text evidence="1">The sequence shown here is derived from an EMBL/GenBank/DDBJ whole genome shotgun (WGS) entry which is preliminary data.</text>
</comment>
<proteinExistence type="predicted"/>